<dbReference type="FunCoup" id="A0A7R8YVK8">
    <property type="interactions" value="9"/>
</dbReference>
<organism evidence="16 17">
    <name type="scientific">Hermetia illucens</name>
    <name type="common">Black soldier fly</name>
    <dbReference type="NCBI Taxonomy" id="343691"/>
    <lineage>
        <taxon>Eukaryota</taxon>
        <taxon>Metazoa</taxon>
        <taxon>Ecdysozoa</taxon>
        <taxon>Arthropoda</taxon>
        <taxon>Hexapoda</taxon>
        <taxon>Insecta</taxon>
        <taxon>Pterygota</taxon>
        <taxon>Neoptera</taxon>
        <taxon>Endopterygota</taxon>
        <taxon>Diptera</taxon>
        <taxon>Brachycera</taxon>
        <taxon>Stratiomyomorpha</taxon>
        <taxon>Stratiomyidae</taxon>
        <taxon>Hermetiinae</taxon>
        <taxon>Hermetia</taxon>
    </lineage>
</organism>
<dbReference type="InterPro" id="IPR000832">
    <property type="entry name" value="GPCR_2_secretin-like"/>
</dbReference>
<evidence type="ECO:0000256" key="3">
    <source>
        <dbReference type="ARBA" id="ARBA00022475"/>
    </source>
</evidence>
<dbReference type="SUPFAM" id="SSF63877">
    <property type="entry name" value="Methuselah ectodomain"/>
    <property type="match status" value="1"/>
</dbReference>
<keyword evidence="8 13" id="KW-0472">Membrane</keyword>
<dbReference type="Gene3D" id="2.170.180.11">
    <property type="entry name" value="Methuselah ectodomain, domain 2"/>
    <property type="match status" value="1"/>
</dbReference>
<reference evidence="16 17" key="1">
    <citation type="submission" date="2020-11" db="EMBL/GenBank/DDBJ databases">
        <authorList>
            <person name="Wallbank WR R."/>
            <person name="Pardo Diaz C."/>
            <person name="Kozak K."/>
            <person name="Martin S."/>
            <person name="Jiggins C."/>
            <person name="Moest M."/>
            <person name="Warren A I."/>
            <person name="Generalovic N T."/>
            <person name="Byers J.R.P. K."/>
            <person name="Montejo-Kovacevich G."/>
            <person name="Yen C E."/>
        </authorList>
    </citation>
    <scope>NUCLEOTIDE SEQUENCE [LARGE SCALE GENOMIC DNA]</scope>
</reference>
<feature type="transmembrane region" description="Helical" evidence="13">
    <location>
        <begin position="428"/>
        <end position="446"/>
    </location>
</feature>
<keyword evidence="7" id="KW-0297">G-protein coupled receptor</keyword>
<dbReference type="InterPro" id="IPR017981">
    <property type="entry name" value="GPCR_2-like_7TM"/>
</dbReference>
<dbReference type="InterPro" id="IPR010596">
    <property type="entry name" value="Methuselah_N_dom"/>
</dbReference>
<evidence type="ECO:0000313" key="17">
    <source>
        <dbReference type="Proteomes" id="UP000594454"/>
    </source>
</evidence>
<accession>A0A7R8YVK8</accession>
<comment type="subcellular location">
    <subcellularLocation>
        <location evidence="1">Cell membrane</location>
        <topology evidence="1">Multi-pass membrane protein</topology>
    </subcellularLocation>
</comment>
<keyword evidence="10" id="KW-0675">Receptor</keyword>
<feature type="transmembrane region" description="Helical" evidence="13">
    <location>
        <begin position="639"/>
        <end position="661"/>
    </location>
</feature>
<name>A0A7R8YVK8_HERIL</name>
<evidence type="ECO:0000256" key="13">
    <source>
        <dbReference type="SAM" id="Phobius"/>
    </source>
</evidence>
<evidence type="ECO:0000256" key="14">
    <source>
        <dbReference type="SAM" id="SignalP"/>
    </source>
</evidence>
<dbReference type="GO" id="GO:0008528">
    <property type="term" value="F:G protein-coupled peptide receptor activity"/>
    <property type="evidence" value="ECO:0007669"/>
    <property type="project" value="TreeGrafter"/>
</dbReference>
<keyword evidence="12" id="KW-0807">Transducer</keyword>
<dbReference type="InterPro" id="IPR051384">
    <property type="entry name" value="Mth_GPCR"/>
</dbReference>
<dbReference type="InterPro" id="IPR023311">
    <property type="entry name" value="Methusela_ecto_dom_2"/>
</dbReference>
<dbReference type="PANTHER" id="PTHR47154:SF2">
    <property type="entry name" value="G-PROTEIN COUPLED RECEPTOR MTH-RELATED"/>
    <property type="match status" value="1"/>
</dbReference>
<dbReference type="InterPro" id="IPR036272">
    <property type="entry name" value="Methuselah_N_sf"/>
</dbReference>
<dbReference type="InParanoid" id="A0A7R8YVK8"/>
<feature type="transmembrane region" description="Helical" evidence="13">
    <location>
        <begin position="615"/>
        <end position="633"/>
    </location>
</feature>
<comment type="similarity">
    <text evidence="2">Belongs to the G-protein coupled receptor 2 family. Mth subfamily.</text>
</comment>
<proteinExistence type="inferred from homology"/>
<evidence type="ECO:0000256" key="5">
    <source>
        <dbReference type="ARBA" id="ARBA00022729"/>
    </source>
</evidence>
<keyword evidence="11" id="KW-0325">Glycoprotein</keyword>
<protein>
    <recommendedName>
        <fullName evidence="15">G-protein coupled receptors family 2 profile 2 domain-containing protein</fullName>
    </recommendedName>
</protein>
<dbReference type="AlphaFoldDB" id="A0A7R8YVK8"/>
<evidence type="ECO:0000256" key="4">
    <source>
        <dbReference type="ARBA" id="ARBA00022692"/>
    </source>
</evidence>
<dbReference type="Pfam" id="PF06652">
    <property type="entry name" value="Methuselah_N"/>
    <property type="match status" value="1"/>
</dbReference>
<keyword evidence="3" id="KW-1003">Cell membrane</keyword>
<evidence type="ECO:0000256" key="9">
    <source>
        <dbReference type="ARBA" id="ARBA00023157"/>
    </source>
</evidence>
<gene>
    <name evidence="16" type="ORF">HERILL_LOCUS9208</name>
</gene>
<evidence type="ECO:0000259" key="15">
    <source>
        <dbReference type="PROSITE" id="PS50261"/>
    </source>
</evidence>
<feature type="domain" description="G-protein coupled receptors family 2 profile 2" evidence="15">
    <location>
        <begin position="392"/>
        <end position="663"/>
    </location>
</feature>
<feature type="signal peptide" evidence="14">
    <location>
        <begin position="1"/>
        <end position="26"/>
    </location>
</feature>
<feature type="transmembrane region" description="Helical" evidence="13">
    <location>
        <begin position="502"/>
        <end position="526"/>
    </location>
</feature>
<dbReference type="CDD" id="cd15039">
    <property type="entry name" value="7tmB3_Methuselah-like"/>
    <property type="match status" value="1"/>
</dbReference>
<keyword evidence="17" id="KW-1185">Reference proteome</keyword>
<feature type="transmembrane region" description="Helical" evidence="13">
    <location>
        <begin position="458"/>
        <end position="482"/>
    </location>
</feature>
<feature type="transmembrane region" description="Helical" evidence="13">
    <location>
        <begin position="395"/>
        <end position="416"/>
    </location>
</feature>
<feature type="chain" id="PRO_5031092312" description="G-protein coupled receptors family 2 profile 2 domain-containing protein" evidence="14">
    <location>
        <begin position="27"/>
        <end position="722"/>
    </location>
</feature>
<dbReference type="GO" id="GO:0005886">
    <property type="term" value="C:plasma membrane"/>
    <property type="evidence" value="ECO:0007669"/>
    <property type="project" value="UniProtKB-SubCell"/>
</dbReference>
<evidence type="ECO:0000256" key="8">
    <source>
        <dbReference type="ARBA" id="ARBA00023136"/>
    </source>
</evidence>
<sequence>MMVAVPGVRLVSVVFELLFVLEFVTSLNIPTCCPKGHVLVDSTGVNARLYRWRLFKCVPRPGDPIELYGFHIRNDNTNNIPKCEDVVAVKIHGPIPLGRNSCLGLLDGEYYALTCPVHPTELISEVNSVRKCCPVGSAYSFKEMKCSKLPSKSRGLTNFAQLFDEPTIVHSGSLECLSTSVVVDYRSSDFNVSFQNGDLIVGQSAFDTNSFCLESILNDKKSDAGDPMIAGSTGFSPLGTGASDLLSEGYLIRTCHTAAVCDRIACVRRCCRFDERLVRRNGTTMCIADPKDLHIDFYDIEHVQDGDGNFTTVVPKVFGVLQMQKCPKYPLRPEYSDSDIYYFHFRDGSLYLPAEKLFYKNNDYCVQNALSDFGNQVEAFLCFDSSEKGLVKFRVYSIGLMISSVFLGMTILVYLCVPKLLNIPGKNLICHALSMMCAYIGLFLIQHSNLQFTICYPLAFFIYFSFMATFAWLNIMCFDIWWTFGSSQGTRGLDSFRDSHRFLLYSVYAWGVPSIFTTITLCIDYFKLVSDYFHPNIGEGRCWFSQTSSPPHLLFFLTPIGILILTNSVLFVLTLRHCNRVKREIFRMQSSSSEKKSLKKRFISDKARFMMNTKLFIVMGVSWLLEIISTAFYTPDHVAIWYVSDFFNVLQGVFVFFIFVFKRRVWAAIMERLGVGKRNIFHPGFGTTVTTPTTMVTSMNDLRKMRSSDGFPLTPIHQQDLI</sequence>
<dbReference type="PANTHER" id="PTHR47154">
    <property type="entry name" value="G-PROTEIN COUPLED RECEPTOR MTH-RELATED"/>
    <property type="match status" value="1"/>
</dbReference>
<evidence type="ECO:0000256" key="10">
    <source>
        <dbReference type="ARBA" id="ARBA00023170"/>
    </source>
</evidence>
<dbReference type="GO" id="GO:0007166">
    <property type="term" value="P:cell surface receptor signaling pathway"/>
    <property type="evidence" value="ECO:0007669"/>
    <property type="project" value="InterPro"/>
</dbReference>
<evidence type="ECO:0000313" key="16">
    <source>
        <dbReference type="EMBL" id="CAD7086434.1"/>
    </source>
</evidence>
<keyword evidence="4 13" id="KW-0812">Transmembrane</keyword>
<evidence type="ECO:0000256" key="2">
    <source>
        <dbReference type="ARBA" id="ARBA00008979"/>
    </source>
</evidence>
<dbReference type="Proteomes" id="UP000594454">
    <property type="component" value="Chromosome 3"/>
</dbReference>
<evidence type="ECO:0000256" key="6">
    <source>
        <dbReference type="ARBA" id="ARBA00022989"/>
    </source>
</evidence>
<evidence type="ECO:0000256" key="11">
    <source>
        <dbReference type="ARBA" id="ARBA00023180"/>
    </source>
</evidence>
<keyword evidence="6 13" id="KW-1133">Transmembrane helix</keyword>
<keyword evidence="5 14" id="KW-0732">Signal</keyword>
<evidence type="ECO:0000256" key="7">
    <source>
        <dbReference type="ARBA" id="ARBA00023040"/>
    </source>
</evidence>
<dbReference type="EMBL" id="LR899011">
    <property type="protein sequence ID" value="CAD7086434.1"/>
    <property type="molecule type" value="Genomic_DNA"/>
</dbReference>
<dbReference type="PROSITE" id="PS50261">
    <property type="entry name" value="G_PROTEIN_RECEP_F2_4"/>
    <property type="match status" value="1"/>
</dbReference>
<dbReference type="Gene3D" id="1.20.1070.10">
    <property type="entry name" value="Rhodopsin 7-helix transmembrane proteins"/>
    <property type="match status" value="1"/>
</dbReference>
<evidence type="ECO:0000256" key="1">
    <source>
        <dbReference type="ARBA" id="ARBA00004651"/>
    </source>
</evidence>
<keyword evidence="9" id="KW-1015">Disulfide bond</keyword>
<feature type="transmembrane region" description="Helical" evidence="13">
    <location>
        <begin position="553"/>
        <end position="575"/>
    </location>
</feature>
<dbReference type="Pfam" id="PF00002">
    <property type="entry name" value="7tm_2"/>
    <property type="match status" value="1"/>
</dbReference>
<dbReference type="OrthoDB" id="6134459at2759"/>
<evidence type="ECO:0000256" key="12">
    <source>
        <dbReference type="ARBA" id="ARBA00023224"/>
    </source>
</evidence>